<dbReference type="EMBL" id="LYVF01000085">
    <property type="protein sequence ID" value="OAT84996.1"/>
    <property type="molecule type" value="Genomic_DNA"/>
</dbReference>
<dbReference type="PROSITE" id="PS51671">
    <property type="entry name" value="ACT"/>
    <property type="match status" value="1"/>
</dbReference>
<comment type="caution">
    <text evidence="3">The sequence shown here is derived from an EMBL/GenBank/DDBJ whole genome shotgun (WGS) entry which is preliminary data.</text>
</comment>
<dbReference type="Pfam" id="PF13740">
    <property type="entry name" value="ACT_6"/>
    <property type="match status" value="1"/>
</dbReference>
<dbReference type="NCBIfam" id="NF001220">
    <property type="entry name" value="PRK00194.1"/>
    <property type="match status" value="1"/>
</dbReference>
<dbReference type="InterPro" id="IPR045865">
    <property type="entry name" value="ACT-like_dom_sf"/>
</dbReference>
<name>A0A1B7LGD8_9FIRM</name>
<dbReference type="InterPro" id="IPR022986">
    <property type="entry name" value="UPF0237_ACT"/>
</dbReference>
<organism evidence="3 4">
    <name type="scientific">Desulfotomaculum copahuensis</name>
    <dbReference type="NCBI Taxonomy" id="1838280"/>
    <lineage>
        <taxon>Bacteria</taxon>
        <taxon>Bacillati</taxon>
        <taxon>Bacillota</taxon>
        <taxon>Clostridia</taxon>
        <taxon>Eubacteriales</taxon>
        <taxon>Desulfotomaculaceae</taxon>
        <taxon>Desulfotomaculum</taxon>
    </lineage>
</organism>
<dbReference type="STRING" id="1838280.A6M21_07150"/>
<comment type="similarity">
    <text evidence="1">Belongs to the UPF0237 family.</text>
</comment>
<proteinExistence type="inferred from homology"/>
<feature type="domain" description="ACT" evidence="2">
    <location>
        <begin position="12"/>
        <end position="86"/>
    </location>
</feature>
<dbReference type="CDD" id="cd04872">
    <property type="entry name" value="ACT_1ZPV"/>
    <property type="match status" value="1"/>
</dbReference>
<dbReference type="RefSeq" id="WP_066667138.1">
    <property type="nucleotide sequence ID" value="NZ_LYVF01000085.1"/>
</dbReference>
<sequence>MPSTELKKNRIIVTVLGPDRVGIIAGVARVLADNNINILDISQTILQEFLVMIMIADMEKSRVDLSTLKAHLAEKGAALGVRIDAQHEDAFQFMHRI</sequence>
<dbReference type="Gene3D" id="3.30.70.260">
    <property type="match status" value="1"/>
</dbReference>
<evidence type="ECO:0000259" key="2">
    <source>
        <dbReference type="PROSITE" id="PS51671"/>
    </source>
</evidence>
<dbReference type="PANTHER" id="PTHR34875">
    <property type="entry name" value="UPF0237 PROTEIN MJ1558"/>
    <property type="match status" value="1"/>
</dbReference>
<accession>A0A1B7LGD8</accession>
<evidence type="ECO:0000313" key="4">
    <source>
        <dbReference type="Proteomes" id="UP000078532"/>
    </source>
</evidence>
<protein>
    <recommendedName>
        <fullName evidence="1">UPF0237 protein A6M21_07150</fullName>
    </recommendedName>
</protein>
<dbReference type="Proteomes" id="UP000078532">
    <property type="component" value="Unassembled WGS sequence"/>
</dbReference>
<evidence type="ECO:0000313" key="3">
    <source>
        <dbReference type="EMBL" id="OAT84996.1"/>
    </source>
</evidence>
<reference evidence="3 4" key="1">
    <citation type="submission" date="2016-04" db="EMBL/GenBank/DDBJ databases">
        <authorList>
            <person name="Evans L.H."/>
            <person name="Alamgir A."/>
            <person name="Owens N."/>
            <person name="Weber N.D."/>
            <person name="Virtaneva K."/>
            <person name="Barbian K."/>
            <person name="Babar A."/>
            <person name="Rosenke K."/>
        </authorList>
    </citation>
    <scope>NUCLEOTIDE SEQUENCE [LARGE SCALE GENOMIC DNA]</scope>
    <source>
        <strain evidence="3 4">LMa1</strain>
    </source>
</reference>
<dbReference type="PANTHER" id="PTHR34875:SF6">
    <property type="entry name" value="UPF0237 PROTEIN MJ1558"/>
    <property type="match status" value="1"/>
</dbReference>
<dbReference type="InterPro" id="IPR002912">
    <property type="entry name" value="ACT_dom"/>
</dbReference>
<dbReference type="AlphaFoldDB" id="A0A1B7LGD8"/>
<dbReference type="InterPro" id="IPR050990">
    <property type="entry name" value="UPF0237/GcvR_regulator"/>
</dbReference>
<evidence type="ECO:0000256" key="1">
    <source>
        <dbReference type="HAMAP-Rule" id="MF_01054"/>
    </source>
</evidence>
<dbReference type="OrthoDB" id="9803078at2"/>
<dbReference type="SUPFAM" id="SSF55021">
    <property type="entry name" value="ACT-like"/>
    <property type="match status" value="1"/>
</dbReference>
<dbReference type="HAMAP" id="MF_01054">
    <property type="entry name" value="UPF0237"/>
    <property type="match status" value="1"/>
</dbReference>
<gene>
    <name evidence="3" type="ORF">A6M21_07150</name>
</gene>
<keyword evidence="4" id="KW-1185">Reference proteome</keyword>